<protein>
    <submittedName>
        <fullName evidence="2">Uncharacterized protein</fullName>
    </submittedName>
</protein>
<evidence type="ECO:0000313" key="3">
    <source>
        <dbReference type="Proteomes" id="UP000275078"/>
    </source>
</evidence>
<dbReference type="AlphaFoldDB" id="A0A3N4HEW2"/>
<keyword evidence="3" id="KW-1185">Reference proteome</keyword>
<feature type="region of interest" description="Disordered" evidence="1">
    <location>
        <begin position="35"/>
        <end position="55"/>
    </location>
</feature>
<gene>
    <name evidence="2" type="ORF">BJ508DRAFT_336877</name>
</gene>
<name>A0A3N4HEW2_ASCIM</name>
<accession>A0A3N4HEW2</accession>
<evidence type="ECO:0000256" key="1">
    <source>
        <dbReference type="SAM" id="MobiDB-lite"/>
    </source>
</evidence>
<reference evidence="2 3" key="1">
    <citation type="journal article" date="2018" name="Nat. Ecol. Evol.">
        <title>Pezizomycetes genomes reveal the molecular basis of ectomycorrhizal truffle lifestyle.</title>
        <authorList>
            <person name="Murat C."/>
            <person name="Payen T."/>
            <person name="Noel B."/>
            <person name="Kuo A."/>
            <person name="Morin E."/>
            <person name="Chen J."/>
            <person name="Kohler A."/>
            <person name="Krizsan K."/>
            <person name="Balestrini R."/>
            <person name="Da Silva C."/>
            <person name="Montanini B."/>
            <person name="Hainaut M."/>
            <person name="Levati E."/>
            <person name="Barry K.W."/>
            <person name="Belfiori B."/>
            <person name="Cichocki N."/>
            <person name="Clum A."/>
            <person name="Dockter R.B."/>
            <person name="Fauchery L."/>
            <person name="Guy J."/>
            <person name="Iotti M."/>
            <person name="Le Tacon F."/>
            <person name="Lindquist E.A."/>
            <person name="Lipzen A."/>
            <person name="Malagnac F."/>
            <person name="Mello A."/>
            <person name="Molinier V."/>
            <person name="Miyauchi S."/>
            <person name="Poulain J."/>
            <person name="Riccioni C."/>
            <person name="Rubini A."/>
            <person name="Sitrit Y."/>
            <person name="Splivallo R."/>
            <person name="Traeger S."/>
            <person name="Wang M."/>
            <person name="Zifcakova L."/>
            <person name="Wipf D."/>
            <person name="Zambonelli A."/>
            <person name="Paolocci F."/>
            <person name="Nowrousian M."/>
            <person name="Ottonello S."/>
            <person name="Baldrian P."/>
            <person name="Spatafora J.W."/>
            <person name="Henrissat B."/>
            <person name="Nagy L.G."/>
            <person name="Aury J.M."/>
            <person name="Wincker P."/>
            <person name="Grigoriev I.V."/>
            <person name="Bonfante P."/>
            <person name="Martin F.M."/>
        </authorList>
    </citation>
    <scope>NUCLEOTIDE SEQUENCE [LARGE SCALE GENOMIC DNA]</scope>
    <source>
        <strain evidence="2 3">RN42</strain>
    </source>
</reference>
<dbReference type="Proteomes" id="UP000275078">
    <property type="component" value="Unassembled WGS sequence"/>
</dbReference>
<proteinExistence type="predicted"/>
<dbReference type="EMBL" id="ML120106">
    <property type="protein sequence ID" value="RPA70720.1"/>
    <property type="molecule type" value="Genomic_DNA"/>
</dbReference>
<sequence>MDSATSSTPADINNIRVDSISGWFRIEELYLLTASPSTPPSNSDPAAPETKSSLHPLQATEKSVCPGQHLHQVGEIFVYKIQQSIGLPPGSIPEPAFEVGSTYTCALKRYIRGSDNQVVTIPVAIPALRSNPYPSTIEPIIMIDPQQQSMFHALLQNDEHVIYLTVESVTLSRIRTQDDLQMPFLSQGVARISDCYCSKIPTAGAVASRLALFGRIDRILGGLRAQISAIVRNEKEYVLEMENAR</sequence>
<evidence type="ECO:0000313" key="2">
    <source>
        <dbReference type="EMBL" id="RPA70720.1"/>
    </source>
</evidence>
<organism evidence="2 3">
    <name type="scientific">Ascobolus immersus RN42</name>
    <dbReference type="NCBI Taxonomy" id="1160509"/>
    <lineage>
        <taxon>Eukaryota</taxon>
        <taxon>Fungi</taxon>
        <taxon>Dikarya</taxon>
        <taxon>Ascomycota</taxon>
        <taxon>Pezizomycotina</taxon>
        <taxon>Pezizomycetes</taxon>
        <taxon>Pezizales</taxon>
        <taxon>Ascobolaceae</taxon>
        <taxon>Ascobolus</taxon>
    </lineage>
</organism>